<comment type="caution">
    <text evidence="3">The sequence shown here is derived from an EMBL/GenBank/DDBJ whole genome shotgun (WGS) entry which is preliminary data.</text>
</comment>
<gene>
    <name evidence="3" type="ORF">PR048_000020</name>
</gene>
<reference evidence="3 4" key="1">
    <citation type="submission" date="2023-02" db="EMBL/GenBank/DDBJ databases">
        <title>LHISI_Scaffold_Assembly.</title>
        <authorList>
            <person name="Stuart O.P."/>
            <person name="Cleave R."/>
            <person name="Magrath M.J.L."/>
            <person name="Mikheyev A.S."/>
        </authorList>
    </citation>
    <scope>NUCLEOTIDE SEQUENCE [LARGE SCALE GENOMIC DNA]</scope>
    <source>
        <strain evidence="3">Daus_M_001</strain>
        <tissue evidence="3">Leg muscle</tissue>
    </source>
</reference>
<sequence length="1338" mass="148868">MDGISSREYKRSYDHTWKTILTMERSLRTSQGDMAFGRRDIWPNKHPWAHTTYNLQPTRSAFDMGLRVSRQRPVTLGASCELGFLSANHIQYAKRDADFRTSNDPFTAPEKYLAQTTDLPPRQTWWVPDICKWELRRMIPLVGGFSPGTPFPPDYIAAPYSPRFTLIGSQDLDVDVKSRPDFCTPLHDTRLSGARHARVLMAVVVGEGQVRCVQLLELMKDVCCVQALELMKYVCCVQALELMKDVCCVQALELMKDVCCVQALELMKDVCCVQVLELMKDVCCVQVLELMKDVCCVQALELMKDVCCVQALELKKDVCCVQALELKKDVCCVQALELMKYVCCVQVLELMKYVCCVQVLELMKDVCCVQALELMKDVCCVQVLELMKDVCCVQVLELMKDVCCVQALELMKDVCCVQALELMKYVCCVQVLELMKYVCCVQVLELMKDVCCVQALELMKDVCCVQVLELMKDVMELMKDVCCVQALELMKDVCCVQVLELMKDVCCVQVLELMKDVCCVQALELMKDVMELMKDVCCVQVLELMKDVCCVQALELMKDVCCVQVLELMKDVCCVQALELMKDVCCVQALELKKYVCCEQALELMKYVCCVQALELKKYVCCEQALELMKYVCCVQALELMKYVCCVQALELMKYVCCVQALELKKDVCCVQALELMKYVCCVQALELMKDVCCVQVLELMKDVCCVQVLELMKDVCCVQVLELMKDVCCVQALELMKDVCCVQLLELMKDVCCVQVLELMKEVAEDDDDSSDISGYHSDSDSAIMMSGNSPYVSKRARHNFLTRSEWTDPAPLNIEVLRADVGEVSAGMQGRGKRQIPEKTCQPTALSVTIPTCEHLGATSSGMEPCSHVWSEQSGRHTTVTPCRIAIPIVPCLASSPRQTVQIQASHGPIKAAYGVHIGGSAMHAMRSSKFSTRMPMLLQHQLSSSSGVSSQHACSSSSDLHSKTASPDTSSTSSGHSGPYNHRQLSHKLNSAGATVAEQLARSPPTKANRVQYPAGSPDFCMWESCRTMPLVGMFSWGSLVSPAPSFQCHSIFTSITLISSQDLPVKNRPNLFTHSLISSTSSDTVACCQGCHPHSAVQTLPQSNEGELVSVRSDMANLRVELSRANSKILELQEAKRVLQERLALPAHSDAGLSGEMAQQLVHGYGSLYASARVDTLDALDNLPPLRDAHELKSKILFSVIVVILPRDYRRRTQQSCRRRGSLAKDTRACNPAPSRRFPNVHKDTSGATFALISGVDVVRSASAAPNNAQLKIRAQRNTLVVSEDIWVALKIGVFRADKGEARRVWSSARMQGWGKVEIPEKTSRPAASSGTIL</sequence>
<evidence type="ECO:0000256" key="2">
    <source>
        <dbReference type="SAM" id="MobiDB-lite"/>
    </source>
</evidence>
<feature type="coiled-coil region" evidence="1">
    <location>
        <begin position="1112"/>
        <end position="1146"/>
    </location>
</feature>
<evidence type="ECO:0000256" key="1">
    <source>
        <dbReference type="SAM" id="Coils"/>
    </source>
</evidence>
<keyword evidence="4" id="KW-1185">Reference proteome</keyword>
<evidence type="ECO:0000313" key="3">
    <source>
        <dbReference type="EMBL" id="KAJ8894713.1"/>
    </source>
</evidence>
<dbReference type="EMBL" id="JARBHB010000001">
    <property type="protein sequence ID" value="KAJ8894713.1"/>
    <property type="molecule type" value="Genomic_DNA"/>
</dbReference>
<dbReference type="Proteomes" id="UP001159363">
    <property type="component" value="Chromosome 1"/>
</dbReference>
<organism evidence="3 4">
    <name type="scientific">Dryococelus australis</name>
    <dbReference type="NCBI Taxonomy" id="614101"/>
    <lineage>
        <taxon>Eukaryota</taxon>
        <taxon>Metazoa</taxon>
        <taxon>Ecdysozoa</taxon>
        <taxon>Arthropoda</taxon>
        <taxon>Hexapoda</taxon>
        <taxon>Insecta</taxon>
        <taxon>Pterygota</taxon>
        <taxon>Neoptera</taxon>
        <taxon>Polyneoptera</taxon>
        <taxon>Phasmatodea</taxon>
        <taxon>Verophasmatodea</taxon>
        <taxon>Anareolatae</taxon>
        <taxon>Phasmatidae</taxon>
        <taxon>Eurycanthinae</taxon>
        <taxon>Dryococelus</taxon>
    </lineage>
</organism>
<accession>A0ABQ9IFN2</accession>
<name>A0ABQ9IFN2_9NEOP</name>
<keyword evidence="1" id="KW-0175">Coiled coil</keyword>
<evidence type="ECO:0000313" key="4">
    <source>
        <dbReference type="Proteomes" id="UP001159363"/>
    </source>
</evidence>
<feature type="compositionally biased region" description="Low complexity" evidence="2">
    <location>
        <begin position="950"/>
        <end position="980"/>
    </location>
</feature>
<protein>
    <submittedName>
        <fullName evidence="3">Uncharacterized protein</fullName>
    </submittedName>
</protein>
<feature type="region of interest" description="Disordered" evidence="2">
    <location>
        <begin position="950"/>
        <end position="987"/>
    </location>
</feature>
<proteinExistence type="predicted"/>